<protein>
    <submittedName>
        <fullName evidence="2">M15C subfamily peptidase</fullName>
    </submittedName>
</protein>
<dbReference type="InterPro" id="IPR039561">
    <property type="entry name" value="Peptidase_M15C"/>
</dbReference>
<dbReference type="InterPro" id="IPR009045">
    <property type="entry name" value="Zn_M74/Hedgehog-like"/>
</dbReference>
<dbReference type="Gene3D" id="3.30.1380.10">
    <property type="match status" value="1"/>
</dbReference>
<dbReference type="EMBL" id="GL883077">
    <property type="protein sequence ID" value="EGF93763.1"/>
    <property type="molecule type" value="Genomic_DNA"/>
</dbReference>
<dbReference type="Pfam" id="PF13539">
    <property type="entry name" value="Peptidase_M15_4"/>
    <property type="match status" value="1"/>
</dbReference>
<dbReference type="STRING" id="715226.ABI_22050"/>
<evidence type="ECO:0000313" key="3">
    <source>
        <dbReference type="Proteomes" id="UP000006512"/>
    </source>
</evidence>
<evidence type="ECO:0000313" key="2">
    <source>
        <dbReference type="EMBL" id="EGF93763.1"/>
    </source>
</evidence>
<reference evidence="3" key="1">
    <citation type="submission" date="2011-03" db="EMBL/GenBank/DDBJ databases">
        <title>Draft genome sequence of Brevundimonas diminuta.</title>
        <authorList>
            <person name="Brown P.J.B."/>
            <person name="Buechlein A."/>
            <person name="Hemmerich C."/>
            <person name="Brun Y.V."/>
        </authorList>
    </citation>
    <scope>NUCLEOTIDE SEQUENCE [LARGE SCALE GENOMIC DNA]</scope>
    <source>
        <strain evidence="3">C19</strain>
    </source>
</reference>
<dbReference type="SUPFAM" id="SSF55166">
    <property type="entry name" value="Hedgehog/DD-peptidase"/>
    <property type="match status" value="1"/>
</dbReference>
<gene>
    <name evidence="2" type="ORF">ABI_22050</name>
</gene>
<proteinExistence type="predicted"/>
<feature type="domain" description="Peptidase M15C" evidence="1">
    <location>
        <begin position="3"/>
        <end position="27"/>
    </location>
</feature>
<dbReference type="AlphaFoldDB" id="F4QH10"/>
<accession>F4QH10</accession>
<keyword evidence="3" id="KW-1185">Reference proteome</keyword>
<name>F4QH10_9CAUL</name>
<dbReference type="eggNOG" id="COG1876">
    <property type="taxonomic scope" value="Bacteria"/>
</dbReference>
<dbReference type="GO" id="GO:0008233">
    <property type="term" value="F:peptidase activity"/>
    <property type="evidence" value="ECO:0007669"/>
    <property type="project" value="InterPro"/>
</dbReference>
<organism evidence="2 3">
    <name type="scientific">Asticcacaulis biprosthecium C19</name>
    <dbReference type="NCBI Taxonomy" id="715226"/>
    <lineage>
        <taxon>Bacteria</taxon>
        <taxon>Pseudomonadati</taxon>
        <taxon>Pseudomonadota</taxon>
        <taxon>Alphaproteobacteria</taxon>
        <taxon>Caulobacterales</taxon>
        <taxon>Caulobacteraceae</taxon>
        <taxon>Asticcacaulis</taxon>
    </lineage>
</organism>
<evidence type="ECO:0000259" key="1">
    <source>
        <dbReference type="Pfam" id="PF13539"/>
    </source>
</evidence>
<dbReference type="Proteomes" id="UP000006512">
    <property type="component" value="Unassembled WGS sequence"/>
</dbReference>
<sequence length="42" mass="4731">MGAIGKAQGLEWAGDWRRFREYPHFQYSGGLSIADFQAGRSL</sequence>
<dbReference type="HOGENOM" id="CLU_3246577_0_0_5"/>